<dbReference type="PANTHER" id="PTHR21666">
    <property type="entry name" value="PEPTIDASE-RELATED"/>
    <property type="match status" value="1"/>
</dbReference>
<evidence type="ECO:0000313" key="3">
    <source>
        <dbReference type="Proteomes" id="UP001203058"/>
    </source>
</evidence>
<feature type="domain" description="M23ase beta-sheet core" evidence="1">
    <location>
        <begin position="175"/>
        <end position="272"/>
    </location>
</feature>
<dbReference type="RefSeq" id="WP_241448024.1">
    <property type="nucleotide sequence ID" value="NZ_JAKZHW010000002.1"/>
</dbReference>
<dbReference type="InterPro" id="IPR050570">
    <property type="entry name" value="Cell_wall_metabolism_enzyme"/>
</dbReference>
<proteinExistence type="predicted"/>
<dbReference type="EMBL" id="JAKZHW010000002">
    <property type="protein sequence ID" value="MCH8617157.1"/>
    <property type="molecule type" value="Genomic_DNA"/>
</dbReference>
<protein>
    <submittedName>
        <fullName evidence="2">M23 family metallopeptidase</fullName>
    </submittedName>
</protein>
<gene>
    <name evidence="2" type="ORF">LZ016_13750</name>
</gene>
<dbReference type="Pfam" id="PF01551">
    <property type="entry name" value="Peptidase_M23"/>
    <property type="match status" value="1"/>
</dbReference>
<dbReference type="SUPFAM" id="SSF51261">
    <property type="entry name" value="Duplicated hybrid motif"/>
    <property type="match status" value="1"/>
</dbReference>
<comment type="caution">
    <text evidence="2">The sequence shown here is derived from an EMBL/GenBank/DDBJ whole genome shotgun (WGS) entry which is preliminary data.</text>
</comment>
<name>A0ABS9VQC9_9SPHN</name>
<evidence type="ECO:0000313" key="2">
    <source>
        <dbReference type="EMBL" id="MCH8617157.1"/>
    </source>
</evidence>
<dbReference type="CDD" id="cd12797">
    <property type="entry name" value="M23_peptidase"/>
    <property type="match status" value="1"/>
</dbReference>
<organism evidence="2 3">
    <name type="scientific">Sphingomonas telluris</name>
    <dbReference type="NCBI Taxonomy" id="2907998"/>
    <lineage>
        <taxon>Bacteria</taxon>
        <taxon>Pseudomonadati</taxon>
        <taxon>Pseudomonadota</taxon>
        <taxon>Alphaproteobacteria</taxon>
        <taxon>Sphingomonadales</taxon>
        <taxon>Sphingomonadaceae</taxon>
        <taxon>Sphingomonas</taxon>
    </lineage>
</organism>
<dbReference type="Gene3D" id="2.70.70.10">
    <property type="entry name" value="Glucose Permease (Domain IIA)"/>
    <property type="match status" value="1"/>
</dbReference>
<keyword evidence="3" id="KW-1185">Reference proteome</keyword>
<evidence type="ECO:0000259" key="1">
    <source>
        <dbReference type="Pfam" id="PF01551"/>
    </source>
</evidence>
<dbReference type="InterPro" id="IPR011055">
    <property type="entry name" value="Dup_hybrid_motif"/>
</dbReference>
<dbReference type="InterPro" id="IPR016047">
    <property type="entry name" value="M23ase_b-sheet_dom"/>
</dbReference>
<reference evidence="2 3" key="1">
    <citation type="submission" date="2022-03" db="EMBL/GenBank/DDBJ databases">
        <authorList>
            <person name="Jo J.-H."/>
            <person name="Im W.-T."/>
        </authorList>
    </citation>
    <scope>NUCLEOTIDE SEQUENCE [LARGE SCALE GENOMIC DNA]</scope>
    <source>
        <strain evidence="2 3">SM33</strain>
    </source>
</reference>
<dbReference type="Proteomes" id="UP001203058">
    <property type="component" value="Unassembled WGS sequence"/>
</dbReference>
<sequence>MNVDFILHNPTDQELAVTEVRASVLAASGEVVEKRLAWQAALDLIGLGAGAKLPPRHDSLIYNPFHFAAATAGQRIRYEFDISGQSAPAVTEVSPRVCRTNAGLRLPLAGRVLVLDGHDALSHHRRFNYLAKWARDEGMTDNVQRFALDLVVVDEAGLRFRGSGSRNEDFHGWERPVVAPGDGIVVAAHDGQPDNDKIGAENNWHGRTWESSAGNYVAIRHNDHEVSVLDHMRQGSVKVQVGDKVRSGQVVGLIGNSGSSLMPHLHYELQDHAGVNDAHGLPAYFRNLRLVSGQIAGAHGAVLDSGDIVIAE</sequence>
<dbReference type="PANTHER" id="PTHR21666:SF270">
    <property type="entry name" value="MUREIN HYDROLASE ACTIVATOR ENVC"/>
    <property type="match status" value="1"/>
</dbReference>
<accession>A0ABS9VQC9</accession>